<organism evidence="1 2">
    <name type="scientific">Ralstonia nicotianae (strain ATCC BAA-1114 / GMI1000)</name>
    <name type="common">Ralstonia solanacearum</name>
    <dbReference type="NCBI Taxonomy" id="267608"/>
    <lineage>
        <taxon>Bacteria</taxon>
        <taxon>Pseudomonadati</taxon>
        <taxon>Pseudomonadota</taxon>
        <taxon>Betaproteobacteria</taxon>
        <taxon>Burkholderiales</taxon>
        <taxon>Burkholderiaceae</taxon>
        <taxon>Ralstonia</taxon>
        <taxon>Ralstonia solanacearum species complex</taxon>
    </lineage>
</organism>
<dbReference type="STRING" id="267608.RSp0695"/>
<keyword evidence="2" id="KW-1185">Reference proteome</keyword>
<dbReference type="Gene3D" id="3.50.50.60">
    <property type="entry name" value="FAD/NAD(P)-binding domain"/>
    <property type="match status" value="1"/>
</dbReference>
<dbReference type="EMBL" id="AL646053">
    <property type="protein sequence ID" value="CAD17846.2"/>
    <property type="molecule type" value="Genomic_DNA"/>
</dbReference>
<gene>
    <name evidence="1" type="ordered locus">RSp0695</name>
</gene>
<geneLocation type="plasmid" evidence="2">
    <name>megaplasmid Rsp</name>
</geneLocation>
<dbReference type="SUPFAM" id="SSF51905">
    <property type="entry name" value="FAD/NAD(P)-binding domain"/>
    <property type="match status" value="1"/>
</dbReference>
<dbReference type="EnsemblBacteria" id="CAD17846">
    <property type="protein sequence ID" value="CAD17846"/>
    <property type="gene ID" value="RSp0695"/>
</dbReference>
<sequence>MPGAPDAPDARSTAILFRREGASMNGARIAVVGGSMAGLMSALAFARSGAEVVLLDRDHMAARAPLDGGMEAAPIDAGWRKGVPQARHTHALAALGREVFRARMPDVWAALLESGAIEMPFGGRLDETAVVPRCGDADLFGLSARRSLVEDVLRRIVLAERNITVREHVVATGLLAGPGAVPVIEGVRTSQGEVRADLTIDALGRASSVGKWLGGLGARTPEETVEPCGLIYLTRWYRIRRRPAVPLNAGFSAGGYGASSGCIACPADNGYVSITMMTPQGDTALYPLAEAPAFTEAARLHPGMSAWLAPGVCEPVSAVLRWPGCENRFRRFVVAGEPIALGLIGVGDSLCATNPTYTRGISLAARHAFGVADIVRAEGTGDLRRLAIRADDLAQRALRPWFEDSAAQDRVRNVLWTGAPRPHTPHGDITLQQIALASRHDDVVWHALARRAGMLEAPDAIFARTDVLDRVRSVLARHPAPPPSGPSRDDLLQVIGARQGLQAQARSLSDSLSDLHSDPC</sequence>
<dbReference type="KEGG" id="rso:RSp0695"/>
<dbReference type="Proteomes" id="UP000001436">
    <property type="component" value="Plasmid pGMI1000MP"/>
</dbReference>
<name>Q8XRY6_RALN1</name>
<accession>Q8XRY6</accession>
<evidence type="ECO:0000313" key="1">
    <source>
        <dbReference type="EMBL" id="CAD17846.2"/>
    </source>
</evidence>
<dbReference type="PANTHER" id="PTHR43422:SF3">
    <property type="entry name" value="THIAMINE THIAZOLE SYNTHASE"/>
    <property type="match status" value="1"/>
</dbReference>
<dbReference type="PANTHER" id="PTHR43422">
    <property type="entry name" value="THIAMINE THIAZOLE SYNTHASE"/>
    <property type="match status" value="1"/>
</dbReference>
<evidence type="ECO:0000313" key="2">
    <source>
        <dbReference type="Proteomes" id="UP000001436"/>
    </source>
</evidence>
<reference evidence="1 2" key="1">
    <citation type="journal article" date="2002" name="Nature">
        <title>Genome sequence of the plant pathogen Ralstonia solanacearum.</title>
        <authorList>
            <person name="Salanoubat M."/>
            <person name="Genin S."/>
            <person name="Artiguenave F."/>
            <person name="Gouzy J."/>
            <person name="Mangenot S."/>
            <person name="Arlat M."/>
            <person name="Billault A."/>
            <person name="Brottier P."/>
            <person name="Camus J.C."/>
            <person name="Cattolico L."/>
            <person name="Chandler M."/>
            <person name="Choisne N."/>
            <person name="Claudel-Renard C."/>
            <person name="Cunnac S."/>
            <person name="Demange N."/>
            <person name="Gaspin C."/>
            <person name="Lavie M."/>
            <person name="Moisan A."/>
            <person name="Robert C."/>
            <person name="Saurin W."/>
            <person name="Schiex T."/>
            <person name="Siguier P."/>
            <person name="Thebault P."/>
            <person name="Whalen M."/>
            <person name="Wincker P."/>
            <person name="Levy M."/>
            <person name="Weissenbach J."/>
            <person name="Boucher C.A."/>
        </authorList>
    </citation>
    <scope>NUCLEOTIDE SEQUENCE [LARGE SCALE GENOMIC DNA]</scope>
    <source>
        <strain evidence="2">ATCC BAA-1114 / GMI1000</strain>
    </source>
</reference>
<dbReference type="HOGENOM" id="CLU_028028_1_0_4"/>
<protein>
    <submittedName>
        <fullName evidence="1">Dehydrogenases (Flavoproteins) signal peptide</fullName>
    </submittedName>
</protein>
<dbReference type="InterPro" id="IPR036188">
    <property type="entry name" value="FAD/NAD-bd_sf"/>
</dbReference>
<dbReference type="AlphaFoldDB" id="Q8XRY6"/>
<proteinExistence type="predicted"/>
<dbReference type="eggNOG" id="COG0654">
    <property type="taxonomic scope" value="Bacteria"/>
</dbReference>